<dbReference type="Proteomes" id="UP001189429">
    <property type="component" value="Unassembled WGS sequence"/>
</dbReference>
<reference evidence="2" key="1">
    <citation type="submission" date="2023-10" db="EMBL/GenBank/DDBJ databases">
        <authorList>
            <person name="Chen Y."/>
            <person name="Shah S."/>
            <person name="Dougan E. K."/>
            <person name="Thang M."/>
            <person name="Chan C."/>
        </authorList>
    </citation>
    <scope>NUCLEOTIDE SEQUENCE [LARGE SCALE GENOMIC DNA]</scope>
</reference>
<name>A0ABN9RE93_9DINO</name>
<evidence type="ECO:0000313" key="2">
    <source>
        <dbReference type="EMBL" id="CAK0816282.1"/>
    </source>
</evidence>
<gene>
    <name evidence="2" type="ORF">PCOR1329_LOCUS19300</name>
</gene>
<proteinExistence type="predicted"/>
<feature type="region of interest" description="Disordered" evidence="1">
    <location>
        <begin position="50"/>
        <end position="97"/>
    </location>
</feature>
<dbReference type="EMBL" id="CAUYUJ010006148">
    <property type="protein sequence ID" value="CAK0816282.1"/>
    <property type="molecule type" value="Genomic_DNA"/>
</dbReference>
<organism evidence="2 3">
    <name type="scientific">Prorocentrum cordatum</name>
    <dbReference type="NCBI Taxonomy" id="2364126"/>
    <lineage>
        <taxon>Eukaryota</taxon>
        <taxon>Sar</taxon>
        <taxon>Alveolata</taxon>
        <taxon>Dinophyceae</taxon>
        <taxon>Prorocentrales</taxon>
        <taxon>Prorocentraceae</taxon>
        <taxon>Prorocentrum</taxon>
    </lineage>
</organism>
<comment type="caution">
    <text evidence="2">The sequence shown here is derived from an EMBL/GenBank/DDBJ whole genome shotgun (WGS) entry which is preliminary data.</text>
</comment>
<sequence length="97" mass="10580">MPGDPLDYSRFDAVGAEGREERLAAGGADWQELTLPEKRAVLAARERLERAAEERRLEEDDGRGSAGSGRGPRTSPGRGAVGLPPTRPFSRPAWRPR</sequence>
<evidence type="ECO:0000256" key="1">
    <source>
        <dbReference type="SAM" id="MobiDB-lite"/>
    </source>
</evidence>
<accession>A0ABN9RE93</accession>
<protein>
    <submittedName>
        <fullName evidence="2">Uncharacterized protein</fullName>
    </submittedName>
</protein>
<keyword evidence="3" id="KW-1185">Reference proteome</keyword>
<evidence type="ECO:0000313" key="3">
    <source>
        <dbReference type="Proteomes" id="UP001189429"/>
    </source>
</evidence>